<dbReference type="EC" id="3.1.1.31" evidence="5 7"/>
<evidence type="ECO:0000256" key="3">
    <source>
        <dbReference type="ARBA" id="ARBA00004961"/>
    </source>
</evidence>
<dbReference type="AlphaFoldDB" id="A0A0B5FEE9"/>
<dbReference type="Gene3D" id="3.40.50.1360">
    <property type="match status" value="1"/>
</dbReference>
<dbReference type="GO" id="GO:0005975">
    <property type="term" value="P:carbohydrate metabolic process"/>
    <property type="evidence" value="ECO:0007669"/>
    <property type="project" value="UniProtKB-UniRule"/>
</dbReference>
<accession>A0A0B5FEE9</accession>
<organism evidence="10 12">
    <name type="scientific">Pandoraea apista</name>
    <dbReference type="NCBI Taxonomy" id="93218"/>
    <lineage>
        <taxon>Bacteria</taxon>
        <taxon>Pseudomonadati</taxon>
        <taxon>Pseudomonadota</taxon>
        <taxon>Betaproteobacteria</taxon>
        <taxon>Burkholderiales</taxon>
        <taxon>Burkholderiaceae</taxon>
        <taxon>Pandoraea</taxon>
    </lineage>
</organism>
<comment type="catalytic activity">
    <reaction evidence="1 7">
        <text>6-phospho-D-glucono-1,5-lactone + H2O = 6-phospho-D-gluconate + H(+)</text>
        <dbReference type="Rhea" id="RHEA:12556"/>
        <dbReference type="ChEBI" id="CHEBI:15377"/>
        <dbReference type="ChEBI" id="CHEBI:15378"/>
        <dbReference type="ChEBI" id="CHEBI:57955"/>
        <dbReference type="ChEBI" id="CHEBI:58759"/>
        <dbReference type="EC" id="3.1.1.31"/>
    </reaction>
</comment>
<comment type="similarity">
    <text evidence="4 7">Belongs to the glucosamine/galactosamine-6-phosphate isomerase family. 6-phosphogluconolactonase subfamily.</text>
</comment>
<dbReference type="RefSeq" id="WP_042114913.1">
    <property type="nucleotide sequence ID" value="NZ_CABPSX010000007.1"/>
</dbReference>
<dbReference type="GO" id="GO:0017057">
    <property type="term" value="F:6-phosphogluconolactonase activity"/>
    <property type="evidence" value="ECO:0007669"/>
    <property type="project" value="UniProtKB-UniRule"/>
</dbReference>
<dbReference type="PANTHER" id="PTHR11054:SF0">
    <property type="entry name" value="6-PHOSPHOGLUCONOLACTONASE"/>
    <property type="match status" value="1"/>
</dbReference>
<dbReference type="STRING" id="93218.XM39_14765"/>
<protein>
    <recommendedName>
        <fullName evidence="6 7">6-phosphogluconolactonase</fullName>
        <shortName evidence="7">6PGL</shortName>
        <ecNumber evidence="5 7">3.1.1.31</ecNumber>
    </recommendedName>
</protein>
<feature type="domain" description="Glucosamine/galactosamine-6-phosphate isomerase" evidence="8">
    <location>
        <begin position="9"/>
        <end position="206"/>
    </location>
</feature>
<evidence type="ECO:0000313" key="11">
    <source>
        <dbReference type="Proteomes" id="UP000270216"/>
    </source>
</evidence>
<dbReference type="UniPathway" id="UPA00115">
    <property type="reaction ID" value="UER00409"/>
</dbReference>
<dbReference type="EMBL" id="RWHX01000040">
    <property type="protein sequence ID" value="RSK77348.1"/>
    <property type="molecule type" value="Genomic_DNA"/>
</dbReference>
<dbReference type="OrthoDB" id="9810967at2"/>
<dbReference type="PANTHER" id="PTHR11054">
    <property type="entry name" value="6-PHOSPHOGLUCONOLACTONASE"/>
    <property type="match status" value="1"/>
</dbReference>
<dbReference type="Proteomes" id="UP000270216">
    <property type="component" value="Unassembled WGS sequence"/>
</dbReference>
<dbReference type="InterPro" id="IPR006148">
    <property type="entry name" value="Glc/Gal-6P_isomerase"/>
</dbReference>
<evidence type="ECO:0000256" key="1">
    <source>
        <dbReference type="ARBA" id="ARBA00000832"/>
    </source>
</evidence>
<name>A0A0B5FEE9_9BURK</name>
<evidence type="ECO:0000313" key="12">
    <source>
        <dbReference type="Proteomes" id="UP000364291"/>
    </source>
</evidence>
<evidence type="ECO:0000313" key="9">
    <source>
        <dbReference type="EMBL" id="RSK77348.1"/>
    </source>
</evidence>
<evidence type="ECO:0000256" key="6">
    <source>
        <dbReference type="ARBA" id="ARBA00020337"/>
    </source>
</evidence>
<reference evidence="10 12" key="2">
    <citation type="submission" date="2019-08" db="EMBL/GenBank/DDBJ databases">
        <authorList>
            <person name="Peeters C."/>
        </authorList>
    </citation>
    <scope>NUCLEOTIDE SEQUENCE [LARGE SCALE GENOMIC DNA]</scope>
    <source>
        <strain evidence="10 12">LMG 18089</strain>
    </source>
</reference>
<dbReference type="Pfam" id="PF01182">
    <property type="entry name" value="Glucosamine_iso"/>
    <property type="match status" value="1"/>
</dbReference>
<evidence type="ECO:0000259" key="8">
    <source>
        <dbReference type="Pfam" id="PF01182"/>
    </source>
</evidence>
<gene>
    <name evidence="7 9" type="primary">pgl</name>
    <name evidence="9" type="ORF">EJE83_19065</name>
    <name evidence="10" type="ORF">PAP18089_03529</name>
</gene>
<dbReference type="EMBL" id="CABPSX010000007">
    <property type="protein sequence ID" value="VVG72533.1"/>
    <property type="molecule type" value="Genomic_DNA"/>
</dbReference>
<keyword evidence="11" id="KW-1185">Reference proteome</keyword>
<evidence type="ECO:0000256" key="2">
    <source>
        <dbReference type="ARBA" id="ARBA00002681"/>
    </source>
</evidence>
<proteinExistence type="inferred from homology"/>
<reference evidence="9 11" key="1">
    <citation type="submission" date="2018-12" db="EMBL/GenBank/DDBJ databases">
        <title>Whole genome sequence of a Pandoraea apista isolate from a patient with cystic fibrosis.</title>
        <authorList>
            <person name="Kenna D.T."/>
            <person name="Turton J.F."/>
        </authorList>
    </citation>
    <scope>NUCLEOTIDE SEQUENCE [LARGE SCALE GENOMIC DNA]</scope>
    <source>
        <strain evidence="9 11">Pa13324</strain>
    </source>
</reference>
<sequence length="225" mass="24710">MIHWRIFPTREAQAQALANAVVAGLDDALTIRPRALLAVSGGTSPQAFLSQLARLPVAWRDIAITLVDDRWVPPTHTDSNARLVSDALLPGATGAQWLPLVDTATDAALQVQTLNDTWTHGVPQVCVLGMGEDGHTASLFADAPQWHDAITTRRKFVLVQPQRAPHLRVSWSLTALAACERLFLQIQGPAKRKVLEAAQTEEQDNAISRLIHREGVKIDVFWSEE</sequence>
<evidence type="ECO:0000256" key="5">
    <source>
        <dbReference type="ARBA" id="ARBA00013198"/>
    </source>
</evidence>
<dbReference type="InterPro" id="IPR005900">
    <property type="entry name" value="6-phosphogluconolactonase_DevB"/>
</dbReference>
<evidence type="ECO:0000256" key="4">
    <source>
        <dbReference type="ARBA" id="ARBA00010662"/>
    </source>
</evidence>
<dbReference type="InterPro" id="IPR039104">
    <property type="entry name" value="6PGL"/>
</dbReference>
<dbReference type="CDD" id="cd01400">
    <property type="entry name" value="6PGL"/>
    <property type="match status" value="1"/>
</dbReference>
<dbReference type="InterPro" id="IPR037171">
    <property type="entry name" value="NagB/RpiA_transferase-like"/>
</dbReference>
<dbReference type="Proteomes" id="UP000364291">
    <property type="component" value="Unassembled WGS sequence"/>
</dbReference>
<comment type="pathway">
    <text evidence="3 7">Carbohydrate degradation; pentose phosphate pathway; D-ribulose 5-phosphate from D-glucose 6-phosphate (oxidative stage): step 2/3.</text>
</comment>
<dbReference type="KEGG" id="papi:SG18_14570"/>
<dbReference type="GO" id="GO:0006098">
    <property type="term" value="P:pentose-phosphate shunt"/>
    <property type="evidence" value="ECO:0007669"/>
    <property type="project" value="UniProtKB-UniPathway"/>
</dbReference>
<dbReference type="NCBIfam" id="TIGR01198">
    <property type="entry name" value="pgl"/>
    <property type="match status" value="1"/>
</dbReference>
<dbReference type="SUPFAM" id="SSF100950">
    <property type="entry name" value="NagB/RpiA/CoA transferase-like"/>
    <property type="match status" value="1"/>
</dbReference>
<comment type="function">
    <text evidence="2 7">Hydrolysis of 6-phosphogluconolactone to 6-phosphogluconate.</text>
</comment>
<keyword evidence="7 9" id="KW-0378">Hydrolase</keyword>
<evidence type="ECO:0000256" key="7">
    <source>
        <dbReference type="RuleBase" id="RU365095"/>
    </source>
</evidence>
<dbReference type="GeneID" id="47015978"/>
<evidence type="ECO:0000313" key="10">
    <source>
        <dbReference type="EMBL" id="VVG72533.1"/>
    </source>
</evidence>